<dbReference type="Proteomes" id="UP000683360">
    <property type="component" value="Unassembled WGS sequence"/>
</dbReference>
<gene>
    <name evidence="1" type="ORF">MEDL_64789</name>
</gene>
<evidence type="ECO:0000313" key="2">
    <source>
        <dbReference type="Proteomes" id="UP000683360"/>
    </source>
</evidence>
<dbReference type="EMBL" id="CAJPWZ010003147">
    <property type="protein sequence ID" value="CAG2253220.1"/>
    <property type="molecule type" value="Genomic_DNA"/>
</dbReference>
<proteinExistence type="predicted"/>
<protein>
    <submittedName>
        <fullName evidence="1">Uncharacterized protein</fullName>
    </submittedName>
</protein>
<reference evidence="1" key="1">
    <citation type="submission" date="2021-03" db="EMBL/GenBank/DDBJ databases">
        <authorList>
            <person name="Bekaert M."/>
        </authorList>
    </citation>
    <scope>NUCLEOTIDE SEQUENCE</scope>
</reference>
<keyword evidence="2" id="KW-1185">Reference proteome</keyword>
<comment type="caution">
    <text evidence="1">The sequence shown here is derived from an EMBL/GenBank/DDBJ whole genome shotgun (WGS) entry which is preliminary data.</text>
</comment>
<dbReference type="AlphaFoldDB" id="A0A8S3V509"/>
<evidence type="ECO:0000313" key="1">
    <source>
        <dbReference type="EMBL" id="CAG2253220.1"/>
    </source>
</evidence>
<accession>A0A8S3V509</accession>
<sequence length="219" mass="24596">MICWLEVLSLTMYTKLDSMMIYRNVHVQIGGNITGHVSICWSVMMNMPNKDWNTLPEYYKATPHFNIDFGLLETNRTETLIVNNASSSMKYECQQDSTACRDNTVKIPLPKLKTSKTTVRGGCSYMSNKVSTVKRHKNVHIKDKPKSAVIIPDIDLSSDADKYFRKDAGQIIGPIITEETNSDENNNEDETNKIDPITEATKRVTCSTCFDSLAGLGLS</sequence>
<name>A0A8S3V509_MYTED</name>
<organism evidence="1 2">
    <name type="scientific">Mytilus edulis</name>
    <name type="common">Blue mussel</name>
    <dbReference type="NCBI Taxonomy" id="6550"/>
    <lineage>
        <taxon>Eukaryota</taxon>
        <taxon>Metazoa</taxon>
        <taxon>Spiralia</taxon>
        <taxon>Lophotrochozoa</taxon>
        <taxon>Mollusca</taxon>
        <taxon>Bivalvia</taxon>
        <taxon>Autobranchia</taxon>
        <taxon>Pteriomorphia</taxon>
        <taxon>Mytilida</taxon>
        <taxon>Mytiloidea</taxon>
        <taxon>Mytilidae</taxon>
        <taxon>Mytilinae</taxon>
        <taxon>Mytilus</taxon>
    </lineage>
</organism>